<comment type="caution">
    <text evidence="2">The sequence shown here is derived from an EMBL/GenBank/DDBJ whole genome shotgun (WGS) entry which is preliminary data.</text>
</comment>
<organism evidence="2 3">
    <name type="scientific">Tanacetum coccineum</name>
    <dbReference type="NCBI Taxonomy" id="301880"/>
    <lineage>
        <taxon>Eukaryota</taxon>
        <taxon>Viridiplantae</taxon>
        <taxon>Streptophyta</taxon>
        <taxon>Embryophyta</taxon>
        <taxon>Tracheophyta</taxon>
        <taxon>Spermatophyta</taxon>
        <taxon>Magnoliopsida</taxon>
        <taxon>eudicotyledons</taxon>
        <taxon>Gunneridae</taxon>
        <taxon>Pentapetalae</taxon>
        <taxon>asterids</taxon>
        <taxon>campanulids</taxon>
        <taxon>Asterales</taxon>
        <taxon>Asteraceae</taxon>
        <taxon>Asteroideae</taxon>
        <taxon>Anthemideae</taxon>
        <taxon>Anthemidinae</taxon>
        <taxon>Tanacetum</taxon>
    </lineage>
</organism>
<sequence length="67" mass="7442">MMQGMDVLGLKRCNPRQSLGMIAVDTHSRCDGCKDAQVRIEGQDEAPNPFTQENPAKVPRSTIHAYK</sequence>
<protein>
    <submittedName>
        <fullName evidence="2">Uncharacterized protein</fullName>
    </submittedName>
</protein>
<evidence type="ECO:0000313" key="2">
    <source>
        <dbReference type="EMBL" id="GJS61272.1"/>
    </source>
</evidence>
<evidence type="ECO:0000313" key="3">
    <source>
        <dbReference type="Proteomes" id="UP001151760"/>
    </source>
</evidence>
<reference evidence="2" key="1">
    <citation type="journal article" date="2022" name="Int. J. Mol. Sci.">
        <title>Draft Genome of Tanacetum Coccineum: Genomic Comparison of Closely Related Tanacetum-Family Plants.</title>
        <authorList>
            <person name="Yamashiro T."/>
            <person name="Shiraishi A."/>
            <person name="Nakayama K."/>
            <person name="Satake H."/>
        </authorList>
    </citation>
    <scope>NUCLEOTIDE SEQUENCE</scope>
</reference>
<gene>
    <name evidence="2" type="ORF">Tco_0656056</name>
</gene>
<keyword evidence="3" id="KW-1185">Reference proteome</keyword>
<accession>A0ABQ4X8Y8</accession>
<name>A0ABQ4X8Y8_9ASTR</name>
<evidence type="ECO:0000256" key="1">
    <source>
        <dbReference type="SAM" id="MobiDB-lite"/>
    </source>
</evidence>
<reference evidence="2" key="2">
    <citation type="submission" date="2022-01" db="EMBL/GenBank/DDBJ databases">
        <authorList>
            <person name="Yamashiro T."/>
            <person name="Shiraishi A."/>
            <person name="Satake H."/>
            <person name="Nakayama K."/>
        </authorList>
    </citation>
    <scope>NUCLEOTIDE SEQUENCE</scope>
</reference>
<dbReference type="EMBL" id="BQNB010009277">
    <property type="protein sequence ID" value="GJS61272.1"/>
    <property type="molecule type" value="Genomic_DNA"/>
</dbReference>
<dbReference type="Proteomes" id="UP001151760">
    <property type="component" value="Unassembled WGS sequence"/>
</dbReference>
<feature type="region of interest" description="Disordered" evidence="1">
    <location>
        <begin position="43"/>
        <end position="67"/>
    </location>
</feature>
<proteinExistence type="predicted"/>